<dbReference type="RefSeq" id="XP_004831068.1">
    <property type="nucleotide sequence ID" value="XM_004831011.1"/>
</dbReference>
<dbReference type="Proteomes" id="UP000031512">
    <property type="component" value="Chromosome 3"/>
</dbReference>
<dbReference type="VEuPathDB" id="PiroplasmaDB:BEWA_008120"/>
<proteinExistence type="predicted"/>
<dbReference type="EMBL" id="CP001670">
    <property type="protein sequence ID" value="AFZ81402.1"/>
    <property type="molecule type" value="Genomic_DNA"/>
</dbReference>
<reference evidence="1 2" key="1">
    <citation type="journal article" date="2012" name="BMC Genomics">
        <title>Comparative genomic analysis and phylogenetic position of Theileria equi.</title>
        <authorList>
            <person name="Kappmeyer L.S."/>
            <person name="Thiagarajan M."/>
            <person name="Herndon D.R."/>
            <person name="Ramsay J.D."/>
            <person name="Caler E."/>
            <person name="Djikeng A."/>
            <person name="Gillespie J.J."/>
            <person name="Lau A.O."/>
            <person name="Roalson E.H."/>
            <person name="Silva J.C."/>
            <person name="Silva M.G."/>
            <person name="Suarez C.E."/>
            <person name="Ueti M.W."/>
            <person name="Nene V.M."/>
            <person name="Mealey R.H."/>
            <person name="Knowles D.P."/>
            <person name="Brayton K.A."/>
        </authorList>
    </citation>
    <scope>NUCLEOTIDE SEQUENCE [LARGE SCALE GENOMIC DNA]</scope>
    <source>
        <strain evidence="1 2">WA</strain>
    </source>
</reference>
<dbReference type="KEGG" id="beq:BEWA_008120"/>
<evidence type="ECO:0008006" key="3">
    <source>
        <dbReference type="Google" id="ProtNLM"/>
    </source>
</evidence>
<gene>
    <name evidence="1" type="ORF">BEWA_008120</name>
</gene>
<dbReference type="eggNOG" id="ENOG502S49D">
    <property type="taxonomic scope" value="Eukaryota"/>
</dbReference>
<protein>
    <recommendedName>
        <fullName evidence="3">PH domain-containing protein</fullName>
    </recommendedName>
</protein>
<dbReference type="SUPFAM" id="SSF50729">
    <property type="entry name" value="PH domain-like"/>
    <property type="match status" value="1"/>
</dbReference>
<evidence type="ECO:0000313" key="1">
    <source>
        <dbReference type="EMBL" id="AFZ81402.1"/>
    </source>
</evidence>
<organism evidence="1 2">
    <name type="scientific">Theileria equi strain WA</name>
    <dbReference type="NCBI Taxonomy" id="1537102"/>
    <lineage>
        <taxon>Eukaryota</taxon>
        <taxon>Sar</taxon>
        <taxon>Alveolata</taxon>
        <taxon>Apicomplexa</taxon>
        <taxon>Aconoidasida</taxon>
        <taxon>Piroplasmida</taxon>
        <taxon>Theileriidae</taxon>
        <taxon>Theileria</taxon>
    </lineage>
</organism>
<dbReference type="AlphaFoldDB" id="L0B0P1"/>
<dbReference type="OrthoDB" id="361676at2759"/>
<keyword evidence="2" id="KW-1185">Reference proteome</keyword>
<name>L0B0P1_THEEQ</name>
<evidence type="ECO:0000313" key="2">
    <source>
        <dbReference type="Proteomes" id="UP000031512"/>
    </source>
</evidence>
<sequence length="363" mass="41142">MDLSFLVYSILPIILYINISLTNGKPFDSLLRFLQSQEPDYSNKPFVEENNATPSWVDEQDLVAEYESSQSERVNDLKLRAIQKRRAANTLRSYSEGIEIELDKAKKKTNGAKNLDKFKLNAQLEANLARAALLYKQADLLDEQALEAKKKLENIHLSPNKNNVLIRDCNLLKIGPLYYSSRVDNVIHKSEEPLMAKLTGNSFMLYHNKQPQLTFYLVDVELPTKPVEDAQGCFSFRYRGAEEVLCSGTQLSAHTWMNAISEAWFCKNMGIKGTLVNIKTTKPQSENENTIMKHALKNDESNKGLINMEVSVDDKNKTHLLVNGNEKPVSAVSNILDITEILKGKCEDIPFLLSDQKKKQSQN</sequence>
<dbReference type="GeneID" id="15806410"/>
<accession>L0B0P1</accession>